<sequence length="204" mass="22269">MFCFVQVPSFGEKCRYPGYIDRSLIPIEHEQQDQRSRHAPPRPAKSLQELRHVPPGSARDSAWSLHIQNCARDPGEAPAWSRHVPPEIPPGHGDFTEASFFNLAQVSAHQHQVPANGINFSLQRTKGNAKYWPKMCVDSAAASLAESIQQWSAVRQLCLPAPGSSAFTPAGAACLIADDHPTLGFRASVLLLSYNCSNALCTGK</sequence>
<feature type="region of interest" description="Disordered" evidence="1">
    <location>
        <begin position="30"/>
        <end position="58"/>
    </location>
</feature>
<evidence type="ECO:0000313" key="3">
    <source>
        <dbReference type="Proteomes" id="UP000008711"/>
    </source>
</evidence>
<evidence type="ECO:0000313" key="2">
    <source>
        <dbReference type="EMBL" id="EDV48910.1"/>
    </source>
</evidence>
<keyword evidence="3" id="KW-1185">Reference proteome</keyword>
<evidence type="ECO:0000256" key="1">
    <source>
        <dbReference type="SAM" id="MobiDB-lite"/>
    </source>
</evidence>
<name>B3P3M2_DROER</name>
<proteinExistence type="predicted"/>
<dbReference type="EMBL" id="CH954181">
    <property type="protein sequence ID" value="EDV48910.1"/>
    <property type="molecule type" value="Genomic_DNA"/>
</dbReference>
<reference evidence="2 3" key="2">
    <citation type="journal article" date="2008" name="Bioinformatics">
        <title>Assembly reconciliation.</title>
        <authorList>
            <person name="Zimin A.V."/>
            <person name="Smith D.R."/>
            <person name="Sutton G."/>
            <person name="Yorke J.A."/>
        </authorList>
    </citation>
    <scope>NUCLEOTIDE SEQUENCE [LARGE SCALE GENOMIC DNA]</scope>
    <source>
        <strain evidence="2 3">TSC#14021-0224.01</strain>
    </source>
</reference>
<protein>
    <submittedName>
        <fullName evidence="2">GG21154</fullName>
    </submittedName>
</protein>
<organism evidence="2 3">
    <name type="scientific">Drosophila erecta</name>
    <name type="common">Fruit fly</name>
    <dbReference type="NCBI Taxonomy" id="7220"/>
    <lineage>
        <taxon>Eukaryota</taxon>
        <taxon>Metazoa</taxon>
        <taxon>Ecdysozoa</taxon>
        <taxon>Arthropoda</taxon>
        <taxon>Hexapoda</taxon>
        <taxon>Insecta</taxon>
        <taxon>Pterygota</taxon>
        <taxon>Neoptera</taxon>
        <taxon>Endopterygota</taxon>
        <taxon>Diptera</taxon>
        <taxon>Brachycera</taxon>
        <taxon>Muscomorpha</taxon>
        <taxon>Ephydroidea</taxon>
        <taxon>Drosophilidae</taxon>
        <taxon>Drosophila</taxon>
        <taxon>Sophophora</taxon>
    </lineage>
</organism>
<gene>
    <name evidence="2" type="primary">Dere\GG21154</name>
    <name evidence="2" type="ORF">Dere_GG21154</name>
</gene>
<dbReference type="AlphaFoldDB" id="B3P3M2"/>
<reference evidence="2 3" key="1">
    <citation type="journal article" date="2007" name="Nature">
        <title>Evolution of genes and genomes on the Drosophila phylogeny.</title>
        <authorList>
            <consortium name="Drosophila 12 Genomes Consortium"/>
            <person name="Clark A.G."/>
            <person name="Eisen M.B."/>
            <person name="Smith D.R."/>
            <person name="Bergman C.M."/>
            <person name="Oliver B."/>
            <person name="Markow T.A."/>
            <person name="Kaufman T.C."/>
            <person name="Kellis M."/>
            <person name="Gelbart W."/>
            <person name="Iyer V.N."/>
            <person name="Pollard D.A."/>
            <person name="Sackton T.B."/>
            <person name="Larracuente A.M."/>
            <person name="Singh N.D."/>
            <person name="Abad J.P."/>
            <person name="Abt D.N."/>
            <person name="Adryan B."/>
            <person name="Aguade M."/>
            <person name="Akashi H."/>
            <person name="Anderson W.W."/>
            <person name="Aquadro C.F."/>
            <person name="Ardell D.H."/>
            <person name="Arguello R."/>
            <person name="Artieri C.G."/>
            <person name="Barbash D.A."/>
            <person name="Barker D."/>
            <person name="Barsanti P."/>
            <person name="Batterham P."/>
            <person name="Batzoglou S."/>
            <person name="Begun D."/>
            <person name="Bhutkar A."/>
            <person name="Blanco E."/>
            <person name="Bosak S.A."/>
            <person name="Bradley R.K."/>
            <person name="Brand A.D."/>
            <person name="Brent M.R."/>
            <person name="Brooks A.N."/>
            <person name="Brown R.H."/>
            <person name="Butlin R.K."/>
            <person name="Caggese C."/>
            <person name="Calvi B.R."/>
            <person name="Bernardo de Carvalho A."/>
            <person name="Caspi A."/>
            <person name="Castrezana S."/>
            <person name="Celniker S.E."/>
            <person name="Chang J.L."/>
            <person name="Chapple C."/>
            <person name="Chatterji S."/>
            <person name="Chinwalla A."/>
            <person name="Civetta A."/>
            <person name="Clifton S.W."/>
            <person name="Comeron J.M."/>
            <person name="Costello J.C."/>
            <person name="Coyne J.A."/>
            <person name="Daub J."/>
            <person name="David R.G."/>
            <person name="Delcher A.L."/>
            <person name="Delehaunty K."/>
            <person name="Do C.B."/>
            <person name="Ebling H."/>
            <person name="Edwards K."/>
            <person name="Eickbush T."/>
            <person name="Evans J.D."/>
            <person name="Filipski A."/>
            <person name="Findeiss S."/>
            <person name="Freyhult E."/>
            <person name="Fulton L."/>
            <person name="Fulton R."/>
            <person name="Garcia A.C."/>
            <person name="Gardiner A."/>
            <person name="Garfield D.A."/>
            <person name="Garvin B.E."/>
            <person name="Gibson G."/>
            <person name="Gilbert D."/>
            <person name="Gnerre S."/>
            <person name="Godfrey J."/>
            <person name="Good R."/>
            <person name="Gotea V."/>
            <person name="Gravely B."/>
            <person name="Greenberg A.J."/>
            <person name="Griffiths-Jones S."/>
            <person name="Gross S."/>
            <person name="Guigo R."/>
            <person name="Gustafson E.A."/>
            <person name="Haerty W."/>
            <person name="Hahn M.W."/>
            <person name="Halligan D.L."/>
            <person name="Halpern A.L."/>
            <person name="Halter G.M."/>
            <person name="Han M.V."/>
            <person name="Heger A."/>
            <person name="Hillier L."/>
            <person name="Hinrichs A.S."/>
            <person name="Holmes I."/>
            <person name="Hoskins R.A."/>
            <person name="Hubisz M.J."/>
            <person name="Hultmark D."/>
            <person name="Huntley M.A."/>
            <person name="Jaffe D.B."/>
            <person name="Jagadeeshan S."/>
            <person name="Jeck W.R."/>
            <person name="Johnson J."/>
            <person name="Jones C.D."/>
            <person name="Jordan W.C."/>
            <person name="Karpen G.H."/>
            <person name="Kataoka E."/>
            <person name="Keightley P.D."/>
            <person name="Kheradpour P."/>
            <person name="Kirkness E.F."/>
            <person name="Koerich L.B."/>
            <person name="Kristiansen K."/>
            <person name="Kudrna D."/>
            <person name="Kulathinal R.J."/>
            <person name="Kumar S."/>
            <person name="Kwok R."/>
            <person name="Lander E."/>
            <person name="Langley C.H."/>
            <person name="Lapoint R."/>
            <person name="Lazzaro B.P."/>
            <person name="Lee S.J."/>
            <person name="Levesque L."/>
            <person name="Li R."/>
            <person name="Lin C.F."/>
            <person name="Lin M.F."/>
            <person name="Lindblad-Toh K."/>
            <person name="Llopart A."/>
            <person name="Long M."/>
            <person name="Low L."/>
            <person name="Lozovsky E."/>
            <person name="Lu J."/>
            <person name="Luo M."/>
            <person name="Machado C.A."/>
            <person name="Makalowski W."/>
            <person name="Marzo M."/>
            <person name="Matsuda M."/>
            <person name="Matzkin L."/>
            <person name="McAllister B."/>
            <person name="McBride C.S."/>
            <person name="McKernan B."/>
            <person name="McKernan K."/>
            <person name="Mendez-Lago M."/>
            <person name="Minx P."/>
            <person name="Mollenhauer M.U."/>
            <person name="Montooth K."/>
            <person name="Mount S.M."/>
            <person name="Mu X."/>
            <person name="Myers E."/>
            <person name="Negre B."/>
            <person name="Newfeld S."/>
            <person name="Nielsen R."/>
            <person name="Noor M.A."/>
            <person name="O'Grady P."/>
            <person name="Pachter L."/>
            <person name="Papaceit M."/>
            <person name="Parisi M.J."/>
            <person name="Parisi M."/>
            <person name="Parts L."/>
            <person name="Pedersen J.S."/>
            <person name="Pesole G."/>
            <person name="Phillippy A.M."/>
            <person name="Ponting C.P."/>
            <person name="Pop M."/>
            <person name="Porcelli D."/>
            <person name="Powell J.R."/>
            <person name="Prohaska S."/>
            <person name="Pruitt K."/>
            <person name="Puig M."/>
            <person name="Quesneville H."/>
            <person name="Ram K.R."/>
            <person name="Rand D."/>
            <person name="Rasmussen M.D."/>
            <person name="Reed L.K."/>
            <person name="Reenan R."/>
            <person name="Reily A."/>
            <person name="Remington K.A."/>
            <person name="Rieger T.T."/>
            <person name="Ritchie M.G."/>
            <person name="Robin C."/>
            <person name="Rogers Y.H."/>
            <person name="Rohde C."/>
            <person name="Rozas J."/>
            <person name="Rubenfield M.J."/>
            <person name="Ruiz A."/>
            <person name="Russo S."/>
            <person name="Salzberg S.L."/>
            <person name="Sanchez-Gracia A."/>
            <person name="Saranga D.J."/>
            <person name="Sato H."/>
            <person name="Schaeffer S.W."/>
            <person name="Schatz M.C."/>
            <person name="Schlenke T."/>
            <person name="Schwartz R."/>
            <person name="Segarra C."/>
            <person name="Singh R.S."/>
            <person name="Sirot L."/>
            <person name="Sirota M."/>
            <person name="Sisneros N.B."/>
            <person name="Smith C.D."/>
            <person name="Smith T.F."/>
            <person name="Spieth J."/>
            <person name="Stage D.E."/>
            <person name="Stark A."/>
            <person name="Stephan W."/>
            <person name="Strausberg R.L."/>
            <person name="Strempel S."/>
            <person name="Sturgill D."/>
            <person name="Sutton G."/>
            <person name="Sutton G.G."/>
            <person name="Tao W."/>
            <person name="Teichmann S."/>
            <person name="Tobari Y.N."/>
            <person name="Tomimura Y."/>
            <person name="Tsolas J.M."/>
            <person name="Valente V.L."/>
            <person name="Venter E."/>
            <person name="Venter J.C."/>
            <person name="Vicario S."/>
            <person name="Vieira F.G."/>
            <person name="Vilella A.J."/>
            <person name="Villasante A."/>
            <person name="Walenz B."/>
            <person name="Wang J."/>
            <person name="Wasserman M."/>
            <person name="Watts T."/>
            <person name="Wilson D."/>
            <person name="Wilson R.K."/>
            <person name="Wing R.A."/>
            <person name="Wolfner M.F."/>
            <person name="Wong A."/>
            <person name="Wong G.K."/>
            <person name="Wu C.I."/>
            <person name="Wu G."/>
            <person name="Yamamoto D."/>
            <person name="Yang H.P."/>
            <person name="Yang S.P."/>
            <person name="Yorke J.A."/>
            <person name="Yoshida K."/>
            <person name="Zdobnov E."/>
            <person name="Zhang P."/>
            <person name="Zhang Y."/>
            <person name="Zimin A.V."/>
            <person name="Baldwin J."/>
            <person name="Abdouelleil A."/>
            <person name="Abdulkadir J."/>
            <person name="Abebe A."/>
            <person name="Abera B."/>
            <person name="Abreu J."/>
            <person name="Acer S.C."/>
            <person name="Aftuck L."/>
            <person name="Alexander A."/>
            <person name="An P."/>
            <person name="Anderson E."/>
            <person name="Anderson S."/>
            <person name="Arachi H."/>
            <person name="Azer M."/>
            <person name="Bachantsang P."/>
            <person name="Barry A."/>
            <person name="Bayul T."/>
            <person name="Berlin A."/>
            <person name="Bessette D."/>
            <person name="Bloom T."/>
            <person name="Blye J."/>
            <person name="Boguslavskiy L."/>
            <person name="Bonnet C."/>
            <person name="Boukhgalter B."/>
            <person name="Bourzgui I."/>
            <person name="Brown A."/>
            <person name="Cahill P."/>
            <person name="Channer S."/>
            <person name="Cheshatsang Y."/>
            <person name="Chuda L."/>
            <person name="Citroen M."/>
            <person name="Collymore A."/>
            <person name="Cooke P."/>
            <person name="Costello M."/>
            <person name="D'Aco K."/>
            <person name="Daza R."/>
            <person name="De Haan G."/>
            <person name="DeGray S."/>
            <person name="DeMaso C."/>
            <person name="Dhargay N."/>
            <person name="Dooley K."/>
            <person name="Dooley E."/>
            <person name="Doricent M."/>
            <person name="Dorje P."/>
            <person name="Dorjee K."/>
            <person name="Dupes A."/>
            <person name="Elong R."/>
            <person name="Falk J."/>
            <person name="Farina A."/>
            <person name="Faro S."/>
            <person name="Ferguson D."/>
            <person name="Fisher S."/>
            <person name="Foley C.D."/>
            <person name="Franke A."/>
            <person name="Friedrich D."/>
            <person name="Gadbois L."/>
            <person name="Gearin G."/>
            <person name="Gearin C.R."/>
            <person name="Giannoukos G."/>
            <person name="Goode T."/>
            <person name="Graham J."/>
            <person name="Grandbois E."/>
            <person name="Grewal S."/>
            <person name="Gyaltsen K."/>
            <person name="Hafez N."/>
            <person name="Hagos B."/>
            <person name="Hall J."/>
            <person name="Henson C."/>
            <person name="Hollinger A."/>
            <person name="Honan T."/>
            <person name="Huard M.D."/>
            <person name="Hughes L."/>
            <person name="Hurhula B."/>
            <person name="Husby M.E."/>
            <person name="Kamat A."/>
            <person name="Kanga B."/>
            <person name="Kashin S."/>
            <person name="Khazanovich D."/>
            <person name="Kisner P."/>
            <person name="Lance K."/>
            <person name="Lara M."/>
            <person name="Lee W."/>
            <person name="Lennon N."/>
            <person name="Letendre F."/>
            <person name="LeVine R."/>
            <person name="Lipovsky A."/>
            <person name="Liu X."/>
            <person name="Liu J."/>
            <person name="Liu S."/>
            <person name="Lokyitsang T."/>
            <person name="Lokyitsang Y."/>
            <person name="Lubonja R."/>
            <person name="Lui A."/>
            <person name="MacDonald P."/>
            <person name="Magnisalis V."/>
            <person name="Maru K."/>
            <person name="Matthews C."/>
            <person name="McCusker W."/>
            <person name="McDonough S."/>
            <person name="Mehta T."/>
            <person name="Meldrim J."/>
            <person name="Meneus L."/>
            <person name="Mihai O."/>
            <person name="Mihalev A."/>
            <person name="Mihova T."/>
            <person name="Mittelman R."/>
            <person name="Mlenga V."/>
            <person name="Montmayeur A."/>
            <person name="Mulrain L."/>
            <person name="Navidi A."/>
            <person name="Naylor J."/>
            <person name="Negash T."/>
            <person name="Nguyen T."/>
            <person name="Nguyen N."/>
            <person name="Nicol R."/>
            <person name="Norbu C."/>
            <person name="Norbu N."/>
            <person name="Novod N."/>
            <person name="O'Neill B."/>
            <person name="Osman S."/>
            <person name="Markiewicz E."/>
            <person name="Oyono O.L."/>
            <person name="Patti C."/>
            <person name="Phunkhang P."/>
            <person name="Pierre F."/>
            <person name="Priest M."/>
            <person name="Raghuraman S."/>
            <person name="Rege F."/>
            <person name="Reyes R."/>
            <person name="Rise C."/>
            <person name="Rogov P."/>
            <person name="Ross K."/>
            <person name="Ryan E."/>
            <person name="Settipalli S."/>
            <person name="Shea T."/>
            <person name="Sherpa N."/>
            <person name="Shi L."/>
            <person name="Shih D."/>
            <person name="Sparrow T."/>
            <person name="Spaulding J."/>
            <person name="Stalker J."/>
            <person name="Stange-Thomann N."/>
            <person name="Stavropoulos S."/>
            <person name="Stone C."/>
            <person name="Strader C."/>
            <person name="Tesfaye S."/>
            <person name="Thomson T."/>
            <person name="Thoulutsang Y."/>
            <person name="Thoulutsang D."/>
            <person name="Topham K."/>
            <person name="Topping I."/>
            <person name="Tsamla T."/>
            <person name="Vassiliev H."/>
            <person name="Vo A."/>
            <person name="Wangchuk T."/>
            <person name="Wangdi T."/>
            <person name="Weiand M."/>
            <person name="Wilkinson J."/>
            <person name="Wilson A."/>
            <person name="Yadav S."/>
            <person name="Young G."/>
            <person name="Yu Q."/>
            <person name="Zembek L."/>
            <person name="Zhong D."/>
            <person name="Zimmer A."/>
            <person name="Zwirko Z."/>
            <person name="Jaffe D.B."/>
            <person name="Alvarez P."/>
            <person name="Brockman W."/>
            <person name="Butler J."/>
            <person name="Chin C."/>
            <person name="Gnerre S."/>
            <person name="Grabherr M."/>
            <person name="Kleber M."/>
            <person name="Mauceli E."/>
            <person name="MacCallum I."/>
        </authorList>
    </citation>
    <scope>NUCLEOTIDE SEQUENCE [LARGE SCALE GENOMIC DNA]</scope>
    <source>
        <strain evidence="2 3">TSC#14021-0224.01</strain>
    </source>
</reference>
<dbReference type="Proteomes" id="UP000008711">
    <property type="component" value="Unassembled WGS sequence"/>
</dbReference>
<accession>B3P3M2</accession>
<dbReference type="HOGENOM" id="CLU_1344512_0_0_1"/>